<evidence type="ECO:0000313" key="3">
    <source>
        <dbReference type="Proteomes" id="UP000024635"/>
    </source>
</evidence>
<comment type="caution">
    <text evidence="2">The sequence shown here is derived from an EMBL/GenBank/DDBJ whole genome shotgun (WGS) entry which is preliminary data.</text>
</comment>
<organism evidence="2 3">
    <name type="scientific">Ancylostoma ceylanicum</name>
    <dbReference type="NCBI Taxonomy" id="53326"/>
    <lineage>
        <taxon>Eukaryota</taxon>
        <taxon>Metazoa</taxon>
        <taxon>Ecdysozoa</taxon>
        <taxon>Nematoda</taxon>
        <taxon>Chromadorea</taxon>
        <taxon>Rhabditida</taxon>
        <taxon>Rhabditina</taxon>
        <taxon>Rhabditomorpha</taxon>
        <taxon>Strongyloidea</taxon>
        <taxon>Ancylostomatidae</taxon>
        <taxon>Ancylostomatinae</taxon>
        <taxon>Ancylostoma</taxon>
    </lineage>
</organism>
<feature type="compositionally biased region" description="Basic residues" evidence="1">
    <location>
        <begin position="30"/>
        <end position="45"/>
    </location>
</feature>
<feature type="compositionally biased region" description="Basic and acidic residues" evidence="1">
    <location>
        <begin position="46"/>
        <end position="62"/>
    </location>
</feature>
<sequence>MSNNQKLFTPTRIFLKEITTVLPRLEEKRKGRVDKKGKNRKLVKERKKEETEQFVDKREQNAEKQSNAPFVCIFDCIRQRAFAWSSSMGRRAADTSHPWHL</sequence>
<protein>
    <submittedName>
        <fullName evidence="2">Uncharacterized protein</fullName>
    </submittedName>
</protein>
<dbReference type="Proteomes" id="UP000024635">
    <property type="component" value="Unassembled WGS sequence"/>
</dbReference>
<gene>
    <name evidence="2" type="primary">Acey_s0345.g3109</name>
    <name evidence="2" type="ORF">Y032_0345g3109</name>
</gene>
<accession>A0A016RXG1</accession>
<name>A0A016RXG1_9BILA</name>
<evidence type="ECO:0000313" key="2">
    <source>
        <dbReference type="EMBL" id="EYB82991.1"/>
    </source>
</evidence>
<evidence type="ECO:0000256" key="1">
    <source>
        <dbReference type="SAM" id="MobiDB-lite"/>
    </source>
</evidence>
<dbReference type="AlphaFoldDB" id="A0A016RXG1"/>
<proteinExistence type="predicted"/>
<keyword evidence="3" id="KW-1185">Reference proteome</keyword>
<dbReference type="EMBL" id="JARK01001681">
    <property type="protein sequence ID" value="EYB82991.1"/>
    <property type="molecule type" value="Genomic_DNA"/>
</dbReference>
<reference evidence="3" key="1">
    <citation type="journal article" date="2015" name="Nat. Genet.">
        <title>The genome and transcriptome of the zoonotic hookworm Ancylostoma ceylanicum identify infection-specific gene families.</title>
        <authorList>
            <person name="Schwarz E.M."/>
            <person name="Hu Y."/>
            <person name="Antoshechkin I."/>
            <person name="Miller M.M."/>
            <person name="Sternberg P.W."/>
            <person name="Aroian R.V."/>
        </authorList>
    </citation>
    <scope>NUCLEOTIDE SEQUENCE</scope>
    <source>
        <strain evidence="3">HY135</strain>
    </source>
</reference>
<feature type="region of interest" description="Disordered" evidence="1">
    <location>
        <begin position="30"/>
        <end position="64"/>
    </location>
</feature>